<evidence type="ECO:0000313" key="1">
    <source>
        <dbReference type="EMBL" id="NYD26112.1"/>
    </source>
</evidence>
<keyword evidence="2" id="KW-1185">Reference proteome</keyword>
<protein>
    <submittedName>
        <fullName evidence="1">Uncharacterized protein</fullName>
    </submittedName>
</protein>
<accession>A0A852RHF7</accession>
<organism evidence="1 2">
    <name type="scientific">Leucobacter aridicollis</name>
    <dbReference type="NCBI Taxonomy" id="283878"/>
    <lineage>
        <taxon>Bacteria</taxon>
        <taxon>Bacillati</taxon>
        <taxon>Actinomycetota</taxon>
        <taxon>Actinomycetes</taxon>
        <taxon>Micrococcales</taxon>
        <taxon>Microbacteriaceae</taxon>
        <taxon>Leucobacter</taxon>
    </lineage>
</organism>
<evidence type="ECO:0000313" key="2">
    <source>
        <dbReference type="Proteomes" id="UP000586095"/>
    </source>
</evidence>
<sequence length="102" mass="10684">MCGLWSDGQQSAGAVVLKGRLMSVSPSFAPCDIEFAMSEIGSISSCSSRATMGALSGLRESAVVALSCELYLGSASVPGSSRAYKGFLCISRVDEWDLRHVS</sequence>
<proteinExistence type="predicted"/>
<dbReference type="Proteomes" id="UP000586095">
    <property type="component" value="Unassembled WGS sequence"/>
</dbReference>
<reference evidence="1 2" key="1">
    <citation type="submission" date="2020-07" db="EMBL/GenBank/DDBJ databases">
        <title>Sequencing the genomes of 1000 actinobacteria strains.</title>
        <authorList>
            <person name="Klenk H.-P."/>
        </authorList>
    </citation>
    <scope>NUCLEOTIDE SEQUENCE [LARGE SCALE GENOMIC DNA]</scope>
    <source>
        <strain evidence="1 2">DSM 17380</strain>
    </source>
</reference>
<comment type="caution">
    <text evidence="1">The sequence shown here is derived from an EMBL/GenBank/DDBJ whole genome shotgun (WGS) entry which is preliminary data.</text>
</comment>
<gene>
    <name evidence="1" type="ORF">BJ960_000915</name>
</gene>
<name>A0A852RHF7_9MICO</name>
<dbReference type="EMBL" id="JACCBD010000001">
    <property type="protein sequence ID" value="NYD26112.1"/>
    <property type="molecule type" value="Genomic_DNA"/>
</dbReference>
<dbReference type="AlphaFoldDB" id="A0A852RHF7"/>